<dbReference type="SFLD" id="SFLDG00180">
    <property type="entry name" value="muconate_cycloisomerase"/>
    <property type="match status" value="1"/>
</dbReference>
<gene>
    <name evidence="8" type="primary">menC</name>
    <name evidence="8" type="ORF">KV394_15260</name>
</gene>
<dbReference type="InterPro" id="IPR036849">
    <property type="entry name" value="Enolase-like_C_sf"/>
</dbReference>
<dbReference type="EC" id="4.2.1.113" evidence="5 6"/>
<dbReference type="PANTHER" id="PTHR48073">
    <property type="entry name" value="O-SUCCINYLBENZOATE SYNTHASE-RELATED"/>
    <property type="match status" value="1"/>
</dbReference>
<dbReference type="Proteomes" id="UP000831467">
    <property type="component" value="Chromosome"/>
</dbReference>
<evidence type="ECO:0000313" key="9">
    <source>
        <dbReference type="Proteomes" id="UP000831467"/>
    </source>
</evidence>
<evidence type="ECO:0000256" key="6">
    <source>
        <dbReference type="NCBIfam" id="TIGR01928"/>
    </source>
</evidence>
<dbReference type="SFLD" id="SFLDF00009">
    <property type="entry name" value="o-succinylbenzoate_synthase"/>
    <property type="match status" value="1"/>
</dbReference>
<comment type="cofactor">
    <cofactor evidence="1">
        <name>a divalent metal cation</name>
        <dbReference type="ChEBI" id="CHEBI:60240"/>
    </cofactor>
</comment>
<keyword evidence="4 8" id="KW-0456">Lyase</keyword>
<dbReference type="GO" id="GO:0043748">
    <property type="term" value="F:O-succinylbenzoate synthase activity"/>
    <property type="evidence" value="ECO:0007669"/>
    <property type="project" value="UniProtKB-EC"/>
</dbReference>
<evidence type="ECO:0000313" key="8">
    <source>
        <dbReference type="EMBL" id="UPL12937.1"/>
    </source>
</evidence>
<evidence type="ECO:0000256" key="4">
    <source>
        <dbReference type="ARBA" id="ARBA00023239"/>
    </source>
</evidence>
<dbReference type="InterPro" id="IPR010197">
    <property type="entry name" value="OSBS/NAAAR"/>
</dbReference>
<dbReference type="EMBL" id="CP078076">
    <property type="protein sequence ID" value="UPL12937.1"/>
    <property type="molecule type" value="Genomic_DNA"/>
</dbReference>
<dbReference type="InterPro" id="IPR029065">
    <property type="entry name" value="Enolase_C-like"/>
</dbReference>
<dbReference type="InterPro" id="IPR013341">
    <property type="entry name" value="Mandelate_racemase_N_dom"/>
</dbReference>
<evidence type="ECO:0000256" key="5">
    <source>
        <dbReference type="ARBA" id="ARBA00029491"/>
    </source>
</evidence>
<evidence type="ECO:0000259" key="7">
    <source>
        <dbReference type="SMART" id="SM00922"/>
    </source>
</evidence>
<dbReference type="PANTHER" id="PTHR48073:SF5">
    <property type="entry name" value="O-SUCCINYLBENZOATE SYNTHASE"/>
    <property type="match status" value="1"/>
</dbReference>
<keyword evidence="3" id="KW-0460">Magnesium</keyword>
<evidence type="ECO:0000256" key="1">
    <source>
        <dbReference type="ARBA" id="ARBA00001968"/>
    </source>
</evidence>
<dbReference type="SUPFAM" id="SSF54826">
    <property type="entry name" value="Enolase N-terminal domain-like"/>
    <property type="match status" value="1"/>
</dbReference>
<dbReference type="SMART" id="SM00922">
    <property type="entry name" value="MR_MLE"/>
    <property type="match status" value="1"/>
</dbReference>
<protein>
    <recommendedName>
        <fullName evidence="5 6">o-succinylbenzoate synthase</fullName>
        <ecNumber evidence="5 6">4.2.1.113</ecNumber>
    </recommendedName>
</protein>
<sequence>MRLFTLRQPLRHSFETSSHRKSGIEHILVEVTDTDGRTGWGEIASPSDPYFGAETTVTAWEIATRYLVPALLGATGDDPADLESTWSRVRGHEFAKAGFSGAVWDLYARTHGIALAAALGGTRDEVVAGVSLGIEPSIDELLAQVELQRAAGYPRVKLKIAPGWDVEPVRAVRAAHPDLDLHVDANGAYPDDDEAAAVFARLDREGLTMIEQPFGPHELVAHAELQARLDTDVCLDESVVALGDLRAMIRLGAGRILNIKVSRMGGLGVARAAHDIALDAGIPVWCGGMHEFGVGRAANVAVSSLPGFLLPSDVSGSDKYYESDIIEPPVTAQAGRVRVPTGPGLGHEVQVARIERDAARVYDSAASDVRDTALTLG</sequence>
<dbReference type="Pfam" id="PF13378">
    <property type="entry name" value="MR_MLE_C"/>
    <property type="match status" value="1"/>
</dbReference>
<organism evidence="8 9">
    <name type="scientific">Microbacterium sufflavum</name>
    <dbReference type="NCBI Taxonomy" id="2851649"/>
    <lineage>
        <taxon>Bacteria</taxon>
        <taxon>Bacillati</taxon>
        <taxon>Actinomycetota</taxon>
        <taxon>Actinomycetes</taxon>
        <taxon>Micrococcales</taxon>
        <taxon>Microbacteriaceae</taxon>
        <taxon>Microbacterium</taxon>
    </lineage>
</organism>
<keyword evidence="2" id="KW-0479">Metal-binding</keyword>
<accession>A0ABY4IK02</accession>
<name>A0ABY4IK02_9MICO</name>
<dbReference type="Gene3D" id="3.20.20.120">
    <property type="entry name" value="Enolase-like C-terminal domain"/>
    <property type="match status" value="1"/>
</dbReference>
<reference evidence="8 9" key="1">
    <citation type="submission" date="2021-06" db="EMBL/GenBank/DDBJ databases">
        <title>Genome-based taxonomic framework of Microbacterium strains isolated from marine environment, the description of four new species and reclassification of four preexisting species.</title>
        <authorList>
            <person name="Lee S.D."/>
            <person name="Kim S.-M."/>
            <person name="Byeon Y.-S."/>
            <person name="Yang H.L."/>
            <person name="Kim I.S."/>
        </authorList>
    </citation>
    <scope>NUCLEOTIDE SEQUENCE [LARGE SCALE GENOMIC DNA]</scope>
    <source>
        <strain evidence="8 9">SSW1-51</strain>
    </source>
</reference>
<dbReference type="NCBIfam" id="TIGR01928">
    <property type="entry name" value="menC_lowGC_arch"/>
    <property type="match status" value="1"/>
</dbReference>
<proteinExistence type="predicted"/>
<dbReference type="InterPro" id="IPR013342">
    <property type="entry name" value="Mandelate_racemase_C"/>
</dbReference>
<evidence type="ECO:0000256" key="2">
    <source>
        <dbReference type="ARBA" id="ARBA00022723"/>
    </source>
</evidence>
<feature type="domain" description="Mandelate racemase/muconate lactonizing enzyme C-terminal" evidence="7">
    <location>
        <begin position="138"/>
        <end position="232"/>
    </location>
</feature>
<dbReference type="Gene3D" id="3.30.390.10">
    <property type="entry name" value="Enolase-like, N-terminal domain"/>
    <property type="match status" value="1"/>
</dbReference>
<dbReference type="InterPro" id="IPR029017">
    <property type="entry name" value="Enolase-like_N"/>
</dbReference>
<dbReference type="SUPFAM" id="SSF51604">
    <property type="entry name" value="Enolase C-terminal domain-like"/>
    <property type="match status" value="1"/>
</dbReference>
<evidence type="ECO:0000256" key="3">
    <source>
        <dbReference type="ARBA" id="ARBA00022842"/>
    </source>
</evidence>
<dbReference type="SFLD" id="SFLDS00001">
    <property type="entry name" value="Enolase"/>
    <property type="match status" value="1"/>
</dbReference>
<dbReference type="Pfam" id="PF02746">
    <property type="entry name" value="MR_MLE_N"/>
    <property type="match status" value="1"/>
</dbReference>
<keyword evidence="9" id="KW-1185">Reference proteome</keyword>